<sequence>MKKVKSKYLALGLLFGFISCDLFIRYEMKEESPGLFDKGNSILETSEESIKKPMNKKGKGKIARKNGKSKVSGKEPFIHSFKRDAANKSNFLQKNVMLEEESLKTELLKEQSETRKEKIQKQQDEYKGMTKGSLNSLSGESGELKETIESNEIDITIDSDLRPKSSLQDIAGSNSISYTDEIEEEDYARYYLDEDDEDDEYYEDDYEEIRLSNRYQSYLEGVKYNVDSAINTINKIYDTYTLFSTKLTQMYSTRLDNLAKAKAKEEAAKFTKEDLEKNFKTLLNYIQVSVKTATNFVYINEMHAKRKLENIEAKIKTLIAKIKEKSNLYSAYKAIVSSILLMRDSLKEVQYAIDKNGIWY</sequence>
<dbReference type="EMBL" id="AF472531">
    <property type="protein sequence ID" value="AAL84595.1"/>
    <property type="molecule type" value="Genomic_DNA"/>
</dbReference>
<reference evidence="3" key="1">
    <citation type="journal article" date="2002" name="J. Clin. Microbiol.">
        <title>Recombinant BBK32 protein in serodiagnosis of early and late Lyme borreliosis.</title>
        <authorList>
            <person name="Heikkila T."/>
            <person name="Seppala I."/>
            <person name="Saxen H."/>
            <person name="Panelius J."/>
            <person name="Peltomaa M."/>
            <person name="Julin T."/>
            <person name="Carlsson S.A."/>
            <person name="Lahdenne P."/>
        </authorList>
    </citation>
    <scope>NUCLEOTIDE SEQUENCE</scope>
    <source>
        <strain evidence="3">40</strain>
        <strain evidence="4">50</strain>
    </source>
</reference>
<feature type="compositionally biased region" description="Low complexity" evidence="2">
    <location>
        <begin position="131"/>
        <end position="141"/>
    </location>
</feature>
<keyword evidence="1" id="KW-0175">Coiled coil</keyword>
<dbReference type="RefSeq" id="WP_031538563.1">
    <property type="nucleotide sequence ID" value="NZ_CAXOVO010000006.1"/>
</dbReference>
<dbReference type="CDD" id="cd22788">
    <property type="entry name" value="BBK32_C"/>
    <property type="match status" value="1"/>
</dbReference>
<organism evidence="3">
    <name type="scientific">Borreliella garinii</name>
    <name type="common">Borrelia garinii</name>
    <dbReference type="NCBI Taxonomy" id="29519"/>
    <lineage>
        <taxon>Bacteria</taxon>
        <taxon>Pseudomonadati</taxon>
        <taxon>Spirochaetota</taxon>
        <taxon>Spirochaetia</taxon>
        <taxon>Spirochaetales</taxon>
        <taxon>Borreliaceae</taxon>
        <taxon>Borreliella</taxon>
    </lineage>
</organism>
<feature type="coiled-coil region" evidence="1">
    <location>
        <begin position="258"/>
        <end position="328"/>
    </location>
</feature>
<feature type="region of interest" description="Disordered" evidence="2">
    <location>
        <begin position="51"/>
        <end position="73"/>
    </location>
</feature>
<dbReference type="AlphaFoldDB" id="Q8RJ09"/>
<feature type="compositionally biased region" description="Basic and acidic residues" evidence="2">
    <location>
        <begin position="109"/>
        <end position="128"/>
    </location>
</feature>
<evidence type="ECO:0000313" key="3">
    <source>
        <dbReference type="EMBL" id="AAL84593.1"/>
    </source>
</evidence>
<proteinExistence type="predicted"/>
<feature type="compositionally biased region" description="Basic residues" evidence="2">
    <location>
        <begin position="53"/>
        <end position="68"/>
    </location>
</feature>
<evidence type="ECO:0000256" key="1">
    <source>
        <dbReference type="SAM" id="Coils"/>
    </source>
</evidence>
<evidence type="ECO:0000256" key="2">
    <source>
        <dbReference type="SAM" id="MobiDB-lite"/>
    </source>
</evidence>
<dbReference type="PROSITE" id="PS51257">
    <property type="entry name" value="PROKAR_LIPOPROTEIN"/>
    <property type="match status" value="1"/>
</dbReference>
<protein>
    <submittedName>
        <fullName evidence="3">BBK32</fullName>
    </submittedName>
</protein>
<gene>
    <name evidence="3" type="primary">bbk32</name>
</gene>
<evidence type="ECO:0000313" key="4">
    <source>
        <dbReference type="EMBL" id="AAL84595.1"/>
    </source>
</evidence>
<name>Q8RJ09_BORGR</name>
<accession>Q8RJ09</accession>
<dbReference type="EMBL" id="AF472529">
    <property type="protein sequence ID" value="AAL84593.1"/>
    <property type="molecule type" value="Genomic_DNA"/>
</dbReference>
<feature type="region of interest" description="Disordered" evidence="2">
    <location>
        <begin position="109"/>
        <end position="141"/>
    </location>
</feature>